<name>H8YYT3_9GAMM</name>
<reference evidence="1 2" key="2">
    <citation type="submission" date="2011-11" db="EMBL/GenBank/DDBJ databases">
        <authorList>
            <consortium name="US DOE Joint Genome Institute"/>
            <person name="Lucas S."/>
            <person name="Han J."/>
            <person name="Lapidus A."/>
            <person name="Cheng J.-F."/>
            <person name="Goodwin L."/>
            <person name="Pitluck S."/>
            <person name="Peters L."/>
            <person name="Ovchinnikova G."/>
            <person name="Zhang X."/>
            <person name="Detter J.C."/>
            <person name="Han C."/>
            <person name="Tapia R."/>
            <person name="Land M."/>
            <person name="Hauser L."/>
            <person name="Kyrpides N."/>
            <person name="Ivanova N."/>
            <person name="Pagani I."/>
            <person name="Vogl K."/>
            <person name="Liu Z."/>
            <person name="Overmann J."/>
            <person name="Frigaard N.-U."/>
            <person name="Bryant D."/>
            <person name="Woyke T."/>
        </authorList>
    </citation>
    <scope>NUCLEOTIDE SEQUENCE [LARGE SCALE GENOMIC DNA]</scope>
    <source>
        <strain evidence="1 2">970</strain>
    </source>
</reference>
<evidence type="ECO:0000313" key="2">
    <source>
        <dbReference type="Proteomes" id="UP000002964"/>
    </source>
</evidence>
<dbReference type="HOGENOM" id="CLU_3405962_0_0_6"/>
<organism evidence="1 2">
    <name type="scientific">Thiorhodovibrio frisius</name>
    <dbReference type="NCBI Taxonomy" id="631362"/>
    <lineage>
        <taxon>Bacteria</taxon>
        <taxon>Pseudomonadati</taxon>
        <taxon>Pseudomonadota</taxon>
        <taxon>Gammaproteobacteria</taxon>
        <taxon>Chromatiales</taxon>
        <taxon>Chromatiaceae</taxon>
        <taxon>Thiorhodovibrio</taxon>
    </lineage>
</organism>
<dbReference type="STRING" id="631362.Thi970DRAFT_01282"/>
<sequence>MTAARFGTDGAALVSIKMPGFIAIIPHNMN</sequence>
<dbReference type="EMBL" id="JH603168">
    <property type="protein sequence ID" value="EIC23609.1"/>
    <property type="molecule type" value="Genomic_DNA"/>
</dbReference>
<dbReference type="AlphaFoldDB" id="H8YYT3"/>
<gene>
    <name evidence="1" type="ORF">Thi970DRAFT_01282</name>
</gene>
<protein>
    <submittedName>
        <fullName evidence="1">Uncharacterized protein</fullName>
    </submittedName>
</protein>
<dbReference type="Proteomes" id="UP000002964">
    <property type="component" value="Unassembled WGS sequence"/>
</dbReference>
<keyword evidence="2" id="KW-1185">Reference proteome</keyword>
<proteinExistence type="predicted"/>
<accession>H8YYT3</accession>
<evidence type="ECO:0000313" key="1">
    <source>
        <dbReference type="EMBL" id="EIC23609.1"/>
    </source>
</evidence>
<reference evidence="2" key="1">
    <citation type="submission" date="2011-06" db="EMBL/GenBank/DDBJ databases">
        <authorList>
            <consortium name="US DOE Joint Genome Institute (JGI-PGF)"/>
            <person name="Lucas S."/>
            <person name="Han J."/>
            <person name="Lapidus A."/>
            <person name="Cheng J.-F."/>
            <person name="Goodwin L."/>
            <person name="Pitluck S."/>
            <person name="Peters L."/>
            <person name="Land M.L."/>
            <person name="Hauser L."/>
            <person name="Vogl K."/>
            <person name="Liu Z."/>
            <person name="Overmann J."/>
            <person name="Frigaard N.-U."/>
            <person name="Bryant D.A."/>
            <person name="Woyke T.J."/>
        </authorList>
    </citation>
    <scope>NUCLEOTIDE SEQUENCE [LARGE SCALE GENOMIC DNA]</scope>
    <source>
        <strain evidence="2">970</strain>
    </source>
</reference>